<protein>
    <submittedName>
        <fullName evidence="3">Uncharacterized protein</fullName>
    </submittedName>
</protein>
<keyword evidence="2" id="KW-1133">Transmembrane helix</keyword>
<keyword evidence="4" id="KW-1185">Reference proteome</keyword>
<comment type="caution">
    <text evidence="3">The sequence shown here is derived from an EMBL/GenBank/DDBJ whole genome shotgun (WGS) entry which is preliminary data.</text>
</comment>
<dbReference type="AlphaFoldDB" id="A0A318J3H9"/>
<feature type="transmembrane region" description="Helical" evidence="2">
    <location>
        <begin position="30"/>
        <end position="46"/>
    </location>
</feature>
<dbReference type="EMBL" id="QJKB01000012">
    <property type="protein sequence ID" value="PXX38498.1"/>
    <property type="molecule type" value="Genomic_DNA"/>
</dbReference>
<evidence type="ECO:0000256" key="2">
    <source>
        <dbReference type="SAM" id="Phobius"/>
    </source>
</evidence>
<accession>A0A318J3H9</accession>
<reference evidence="3 4" key="1">
    <citation type="submission" date="2018-05" db="EMBL/GenBank/DDBJ databases">
        <title>Genomic Encyclopedia of Type Strains, Phase IV (KMG-IV): sequencing the most valuable type-strain genomes for metagenomic binning, comparative biology and taxonomic classification.</title>
        <authorList>
            <person name="Goeker M."/>
        </authorList>
    </citation>
    <scope>NUCLEOTIDE SEQUENCE [LARGE SCALE GENOMIC DNA]</scope>
    <source>
        <strain evidence="3 4">DSM 19792</strain>
    </source>
</reference>
<proteinExistence type="predicted"/>
<keyword evidence="2" id="KW-0812">Transmembrane</keyword>
<dbReference type="RefSeq" id="WP_110257654.1">
    <property type="nucleotide sequence ID" value="NZ_QJKB01000012.1"/>
</dbReference>
<organism evidence="3 4">
    <name type="scientific">Undibacterium pigrum</name>
    <dbReference type="NCBI Taxonomy" id="401470"/>
    <lineage>
        <taxon>Bacteria</taxon>
        <taxon>Pseudomonadati</taxon>
        <taxon>Pseudomonadota</taxon>
        <taxon>Betaproteobacteria</taxon>
        <taxon>Burkholderiales</taxon>
        <taxon>Oxalobacteraceae</taxon>
        <taxon>Undibacterium</taxon>
    </lineage>
</organism>
<sequence>MIKLIFSLDLLFGFLAEINLHYEIKMKKPLLIIIVSAVFATVGAYAQERRVSTRSECTQRCNASLPVDVPKYSEQLRKIRAEKEKETDPKKLQELERKEKEETEKMYDKVEQVCRDICQYNPD</sequence>
<evidence type="ECO:0000313" key="3">
    <source>
        <dbReference type="EMBL" id="PXX38498.1"/>
    </source>
</evidence>
<name>A0A318J3H9_9BURK</name>
<feature type="region of interest" description="Disordered" evidence="1">
    <location>
        <begin position="80"/>
        <end position="101"/>
    </location>
</feature>
<evidence type="ECO:0000313" key="4">
    <source>
        <dbReference type="Proteomes" id="UP000247792"/>
    </source>
</evidence>
<dbReference type="Proteomes" id="UP000247792">
    <property type="component" value="Unassembled WGS sequence"/>
</dbReference>
<gene>
    <name evidence="3" type="ORF">DFR42_11210</name>
</gene>
<keyword evidence="2" id="KW-0472">Membrane</keyword>
<evidence type="ECO:0000256" key="1">
    <source>
        <dbReference type="SAM" id="MobiDB-lite"/>
    </source>
</evidence>